<accession>A0A8J3E877</accession>
<gene>
    <name evidence="1" type="ORF">GCM10010995_07620</name>
</gene>
<keyword evidence="2" id="KW-1185">Reference proteome</keyword>
<dbReference type="SUPFAM" id="SSF143081">
    <property type="entry name" value="BB1717-like"/>
    <property type="match status" value="1"/>
</dbReference>
<organism evidence="1 2">
    <name type="scientific">Cysteiniphilum litorale</name>
    <dbReference type="NCBI Taxonomy" id="2056700"/>
    <lineage>
        <taxon>Bacteria</taxon>
        <taxon>Pseudomonadati</taxon>
        <taxon>Pseudomonadota</taxon>
        <taxon>Gammaproteobacteria</taxon>
        <taxon>Thiotrichales</taxon>
        <taxon>Fastidiosibacteraceae</taxon>
        <taxon>Cysteiniphilum</taxon>
    </lineage>
</organism>
<name>A0A8J3E877_9GAMM</name>
<reference evidence="1" key="1">
    <citation type="journal article" date="2014" name="Int. J. Syst. Evol. Microbiol.">
        <title>Complete genome sequence of Corynebacterium casei LMG S-19264T (=DSM 44701T), isolated from a smear-ripened cheese.</title>
        <authorList>
            <consortium name="US DOE Joint Genome Institute (JGI-PGF)"/>
            <person name="Walter F."/>
            <person name="Albersmeier A."/>
            <person name="Kalinowski J."/>
            <person name="Ruckert C."/>
        </authorList>
    </citation>
    <scope>NUCLEOTIDE SEQUENCE</scope>
    <source>
        <strain evidence="1">CGMCC 1.15758</strain>
    </source>
</reference>
<sequence>MCGGAMYIRDEEIQKVYFPNPKALLPVLKRDDSLVYLPWGRREKQAGHLPLGGWAQYESLKKGIWDKYFPRHVKIMVNEFMERDKATGQTSWFSVTKGSYIHGIIAHLQDETRLYVVTIPAHDKDIHDRWPRIIVNTR</sequence>
<proteinExistence type="predicted"/>
<dbReference type="InterPro" id="IPR036590">
    <property type="entry name" value="SRAP-like"/>
</dbReference>
<comment type="caution">
    <text evidence="1">The sequence shown here is derived from an EMBL/GenBank/DDBJ whole genome shotgun (WGS) entry which is preliminary data.</text>
</comment>
<evidence type="ECO:0000313" key="1">
    <source>
        <dbReference type="EMBL" id="GGF92923.1"/>
    </source>
</evidence>
<dbReference type="Proteomes" id="UP000636949">
    <property type="component" value="Unassembled WGS sequence"/>
</dbReference>
<dbReference type="EMBL" id="BMJS01000005">
    <property type="protein sequence ID" value="GGF92923.1"/>
    <property type="molecule type" value="Genomic_DNA"/>
</dbReference>
<dbReference type="AlphaFoldDB" id="A0A8J3E877"/>
<evidence type="ECO:0000313" key="2">
    <source>
        <dbReference type="Proteomes" id="UP000636949"/>
    </source>
</evidence>
<protein>
    <submittedName>
        <fullName evidence="1">Uncharacterized protein</fullName>
    </submittedName>
</protein>
<reference evidence="1" key="2">
    <citation type="submission" date="2020-09" db="EMBL/GenBank/DDBJ databases">
        <authorList>
            <person name="Sun Q."/>
            <person name="Zhou Y."/>
        </authorList>
    </citation>
    <scope>NUCLEOTIDE SEQUENCE</scope>
    <source>
        <strain evidence="1">CGMCC 1.15758</strain>
    </source>
</reference>